<dbReference type="RefSeq" id="XP_020831325.1">
    <property type="nucleotide sequence ID" value="XM_020975666.1"/>
</dbReference>
<dbReference type="InterPro" id="IPR003887">
    <property type="entry name" value="LEM_dom"/>
</dbReference>
<dbReference type="Proteomes" id="UP000515140">
    <property type="component" value="Unplaced"/>
</dbReference>
<reference evidence="4 5" key="1">
    <citation type="submission" date="2025-04" db="UniProtKB">
        <authorList>
            <consortium name="RefSeq"/>
        </authorList>
    </citation>
    <scope>IDENTIFICATION</scope>
    <source>
        <tissue evidence="4 5">Spleen</tissue>
    </source>
</reference>
<dbReference type="GeneID" id="110200366"/>
<dbReference type="CTD" id="2010"/>
<dbReference type="FunFam" id="1.10.720.40:FF:000001">
    <property type="entry name" value="LEM domain containing 2, isoform CRA_a"/>
    <property type="match status" value="1"/>
</dbReference>
<dbReference type="InterPro" id="IPR011015">
    <property type="entry name" value="LEM/LEM-like_dom_sf"/>
</dbReference>
<organism evidence="3 4">
    <name type="scientific">Phascolarctos cinereus</name>
    <name type="common">Koala</name>
    <dbReference type="NCBI Taxonomy" id="38626"/>
    <lineage>
        <taxon>Eukaryota</taxon>
        <taxon>Metazoa</taxon>
        <taxon>Chordata</taxon>
        <taxon>Craniata</taxon>
        <taxon>Vertebrata</taxon>
        <taxon>Euteleostomi</taxon>
        <taxon>Mammalia</taxon>
        <taxon>Metatheria</taxon>
        <taxon>Diprotodontia</taxon>
        <taxon>Phascolarctidae</taxon>
        <taxon>Phascolarctos</taxon>
    </lineage>
</organism>
<dbReference type="GO" id="GO:0005635">
    <property type="term" value="C:nuclear envelope"/>
    <property type="evidence" value="ECO:0007669"/>
    <property type="project" value="InterPro"/>
</dbReference>
<dbReference type="InterPro" id="IPR035004">
    <property type="entry name" value="Emerin"/>
</dbReference>
<evidence type="ECO:0000313" key="4">
    <source>
        <dbReference type="RefSeq" id="XP_020831324.1"/>
    </source>
</evidence>
<sequence length="275" mass="31708">MEDYRRLSDQELVRMLKLYKIPHGPIVGSTRKLYEKKIYEYESQRTKLSPGIVSSSYQYPEDFEGEAYSSRQDEDEDMEEVDYDNYYEESYSTTKTYGEADTAAIPVTKVRTNFQEPLPSTSYSSDSVKAPTYHVRQRIRENILYPLAQEENIDSDSAYFNRDSNAYQSVSHYRSSIGSSPDSAFSSSPVVSSSFSSSTPVSSTSPNFRWYSLPLEVEARQAIRPDQGPGAKLRKNGRMVPLWVQFLLFIGFALFLAFLYYFMQVDDDNPFRLHH</sequence>
<dbReference type="PANTHER" id="PTHR15171:SF2">
    <property type="entry name" value="EMERIN"/>
    <property type="match status" value="1"/>
</dbReference>
<keyword evidence="3" id="KW-1185">Reference proteome</keyword>
<keyword evidence="1" id="KW-1133">Transmembrane helix</keyword>
<dbReference type="AlphaFoldDB" id="A0A6P5JJK0"/>
<dbReference type="PROSITE" id="PS50954">
    <property type="entry name" value="LEM"/>
    <property type="match status" value="1"/>
</dbReference>
<accession>A0A6P5JJK0</accession>
<keyword evidence="1" id="KW-0812">Transmembrane</keyword>
<dbReference type="RefSeq" id="XP_020831324.1">
    <property type="nucleotide sequence ID" value="XM_020975665.1"/>
</dbReference>
<evidence type="ECO:0000259" key="2">
    <source>
        <dbReference type="PROSITE" id="PS50954"/>
    </source>
</evidence>
<dbReference type="SUPFAM" id="SSF63451">
    <property type="entry name" value="LEM domain"/>
    <property type="match status" value="1"/>
</dbReference>
<evidence type="ECO:0000313" key="5">
    <source>
        <dbReference type="RefSeq" id="XP_020831325.1"/>
    </source>
</evidence>
<dbReference type="KEGG" id="pcw:110200366"/>
<gene>
    <name evidence="4 5" type="primary">EMD</name>
</gene>
<protein>
    <submittedName>
        <fullName evidence="4 5">Emerin</fullName>
    </submittedName>
</protein>
<evidence type="ECO:0000313" key="3">
    <source>
        <dbReference type="Proteomes" id="UP000515140"/>
    </source>
</evidence>
<feature type="transmembrane region" description="Helical" evidence="1">
    <location>
        <begin position="242"/>
        <end position="263"/>
    </location>
</feature>
<dbReference type="GeneTree" id="ENSGT00390000002034"/>
<name>A0A6P5JJK0_PHACI</name>
<evidence type="ECO:0000256" key="1">
    <source>
        <dbReference type="SAM" id="Phobius"/>
    </source>
</evidence>
<proteinExistence type="predicted"/>
<dbReference type="Gene3D" id="1.10.720.40">
    <property type="match status" value="1"/>
</dbReference>
<dbReference type="SMART" id="SM00540">
    <property type="entry name" value="LEM"/>
    <property type="match status" value="1"/>
</dbReference>
<keyword evidence="1" id="KW-0472">Membrane</keyword>
<dbReference type="OMA" id="ETFVSPQ"/>
<dbReference type="Pfam" id="PF03020">
    <property type="entry name" value="LEM"/>
    <property type="match status" value="1"/>
</dbReference>
<dbReference type="PANTHER" id="PTHR15171">
    <property type="entry name" value="EMERIN"/>
    <property type="match status" value="1"/>
</dbReference>
<feature type="domain" description="LEM" evidence="2">
    <location>
        <begin position="1"/>
        <end position="45"/>
    </location>
</feature>